<evidence type="ECO:0000313" key="3">
    <source>
        <dbReference type="Proteomes" id="UP000002216"/>
    </source>
</evidence>
<organism evidence="2 3">
    <name type="scientific">Desulfomicrobium baculatum (strain DSM 4028 / VKM B-1378 / X)</name>
    <name type="common">Desulfovibrio baculatus</name>
    <dbReference type="NCBI Taxonomy" id="525897"/>
    <lineage>
        <taxon>Bacteria</taxon>
        <taxon>Pseudomonadati</taxon>
        <taxon>Thermodesulfobacteriota</taxon>
        <taxon>Desulfovibrionia</taxon>
        <taxon>Desulfovibrionales</taxon>
        <taxon>Desulfomicrobiaceae</taxon>
        <taxon>Desulfomicrobium</taxon>
    </lineage>
</organism>
<dbReference type="Proteomes" id="UP000002216">
    <property type="component" value="Chromosome"/>
</dbReference>
<evidence type="ECO:0000256" key="1">
    <source>
        <dbReference type="SAM" id="SignalP"/>
    </source>
</evidence>
<evidence type="ECO:0000313" key="2">
    <source>
        <dbReference type="EMBL" id="ACU89611.1"/>
    </source>
</evidence>
<evidence type="ECO:0008006" key="4">
    <source>
        <dbReference type="Google" id="ProtNLM"/>
    </source>
</evidence>
<dbReference type="STRING" id="525897.Dbac_1518"/>
<protein>
    <recommendedName>
        <fullName evidence="4">DUF4136 domain-containing protein</fullName>
    </recommendedName>
</protein>
<sequence>MNIGVTKHTWVKLSVAIIFMIAATVPQTAQAEESFKMTQVIKLYDGMLHYPPPLWMKAKDKISDFDVFRKQEENTFTFEMIPKSQEFNSWTNIYGVYAWRLPEYDLKRFLEESLHALSLGCKKQANSSLVAVEDGRIVMTYHCPALADEVVCNGMDAESGFLYLSQVNSTFVKVYQAWRYESKHMGTDQSPMTRDVIAEAAEDMKSIQFTNAQ</sequence>
<feature type="chain" id="PRO_5002977976" description="DUF4136 domain-containing protein" evidence="1">
    <location>
        <begin position="32"/>
        <end position="213"/>
    </location>
</feature>
<proteinExistence type="predicted"/>
<dbReference type="OrthoDB" id="5457493at2"/>
<dbReference type="HOGENOM" id="CLU_1313764_0_0_7"/>
<dbReference type="KEGG" id="dba:Dbac_1518"/>
<dbReference type="AlphaFoldDB" id="C7LTY8"/>
<dbReference type="eggNOG" id="ENOG5033XI3">
    <property type="taxonomic scope" value="Bacteria"/>
</dbReference>
<keyword evidence="3" id="KW-1185">Reference proteome</keyword>
<accession>C7LTY8</accession>
<reference evidence="2 3" key="1">
    <citation type="journal article" date="2009" name="Stand. Genomic Sci.">
        <title>Complete genome sequence of Desulfomicrobium baculatum type strain (X).</title>
        <authorList>
            <person name="Copeland A."/>
            <person name="Spring S."/>
            <person name="Goker M."/>
            <person name="Schneider S."/>
            <person name="Lapidus A."/>
            <person name="Del Rio T.G."/>
            <person name="Tice H."/>
            <person name="Cheng J.F."/>
            <person name="Chen F."/>
            <person name="Nolan M."/>
            <person name="Bruce D."/>
            <person name="Goodwin L."/>
            <person name="Pitluck S."/>
            <person name="Ivanova N."/>
            <person name="Mavrommatis K."/>
            <person name="Ovchinnikova G."/>
            <person name="Pati A."/>
            <person name="Chen A."/>
            <person name="Palaniappan K."/>
            <person name="Land M."/>
            <person name="Hauser L."/>
            <person name="Chang Y.J."/>
            <person name="Jeffries C.C."/>
            <person name="Meincke L."/>
            <person name="Sims D."/>
            <person name="Brettin T."/>
            <person name="Detter J.C."/>
            <person name="Han C."/>
            <person name="Chain P."/>
            <person name="Bristow J."/>
            <person name="Eisen J.A."/>
            <person name="Markowitz V."/>
            <person name="Hugenholtz P."/>
            <person name="Kyrpides N.C."/>
            <person name="Klenk H.P."/>
            <person name="Lucas S."/>
        </authorList>
    </citation>
    <scope>NUCLEOTIDE SEQUENCE [LARGE SCALE GENOMIC DNA]</scope>
    <source>
        <strain evidence="3">DSM 4028 / VKM B-1378 / X</strain>
    </source>
</reference>
<keyword evidence="1" id="KW-0732">Signal</keyword>
<dbReference type="RefSeq" id="WP_015773702.1">
    <property type="nucleotide sequence ID" value="NC_013173.1"/>
</dbReference>
<feature type="signal peptide" evidence="1">
    <location>
        <begin position="1"/>
        <end position="31"/>
    </location>
</feature>
<name>C7LTY8_DESBD</name>
<dbReference type="EMBL" id="CP001629">
    <property type="protein sequence ID" value="ACU89611.1"/>
    <property type="molecule type" value="Genomic_DNA"/>
</dbReference>
<gene>
    <name evidence="2" type="ordered locus">Dbac_1518</name>
</gene>